<dbReference type="InterPro" id="IPR040773">
    <property type="entry name" value="Rpn6_N"/>
</dbReference>
<dbReference type="Proteomes" id="UP000001568">
    <property type="component" value="Chromosome 2"/>
</dbReference>
<dbReference type="InterPro" id="IPR050871">
    <property type="entry name" value="26S_Proteasome/COP9_Components"/>
</dbReference>
<dbReference type="GO" id="GO:0000502">
    <property type="term" value="C:proteasome complex"/>
    <property type="evidence" value="ECO:0007669"/>
    <property type="project" value="UniProtKB-KW"/>
</dbReference>
<evidence type="ECO:0000256" key="2">
    <source>
        <dbReference type="ARBA" id="ARBA00022942"/>
    </source>
</evidence>
<dbReference type="Pfam" id="PF01399">
    <property type="entry name" value="PCI"/>
    <property type="match status" value="1"/>
</dbReference>
<dbReference type="KEGG" id="olu:OSTLU_36468"/>
<dbReference type="SMART" id="SM00753">
    <property type="entry name" value="PAM"/>
    <property type="match status" value="1"/>
</dbReference>
<dbReference type="Gramene" id="ABO94374">
    <property type="protein sequence ID" value="ABO94374"/>
    <property type="gene ID" value="OSTLU_36468"/>
</dbReference>
<dbReference type="HOGENOM" id="CLU_029573_2_1_1"/>
<keyword evidence="5" id="KW-1185">Reference proteome</keyword>
<dbReference type="InterPro" id="IPR036390">
    <property type="entry name" value="WH_DNA-bd_sf"/>
</dbReference>
<dbReference type="EMBL" id="CP000582">
    <property type="protein sequence ID" value="ABO94374.1"/>
    <property type="molecule type" value="Genomic_DNA"/>
</dbReference>
<keyword evidence="2" id="KW-0647">Proteasome</keyword>
<organism evidence="4 5">
    <name type="scientific">Ostreococcus lucimarinus (strain CCE9901)</name>
    <dbReference type="NCBI Taxonomy" id="436017"/>
    <lineage>
        <taxon>Eukaryota</taxon>
        <taxon>Viridiplantae</taxon>
        <taxon>Chlorophyta</taxon>
        <taxon>Mamiellophyceae</taxon>
        <taxon>Mamiellales</taxon>
        <taxon>Bathycoccaceae</taxon>
        <taxon>Ostreococcus</taxon>
    </lineage>
</organism>
<dbReference type="InterPro" id="IPR040780">
    <property type="entry name" value="Rpn6_C_helix"/>
</dbReference>
<dbReference type="InterPro" id="IPR000717">
    <property type="entry name" value="PCI_dom"/>
</dbReference>
<dbReference type="OMA" id="ESKIYHA"/>
<evidence type="ECO:0000313" key="4">
    <source>
        <dbReference type="EMBL" id="ABO94374.1"/>
    </source>
</evidence>
<dbReference type="Pfam" id="PF18503">
    <property type="entry name" value="RPN6_C_helix"/>
    <property type="match status" value="1"/>
</dbReference>
<dbReference type="SMART" id="SM00088">
    <property type="entry name" value="PINT"/>
    <property type="match status" value="1"/>
</dbReference>
<dbReference type="AlphaFoldDB" id="A4RTG4"/>
<feature type="domain" description="PCI" evidence="3">
    <location>
        <begin position="225"/>
        <end position="390"/>
    </location>
</feature>
<sequence>METESDVATDDEIASLRAVVFASDAEGDATTTTESSTATAIKNKELAIERLGNAYASRDDANAFKTLFSELRPMLAKAPKAKTAKIVRGLIEIMGRIRGHDAMQVELCREHVEWARAERRTFLRHRVELRLATLHLTMRDYPEALRVVGALAREVKKLDDKLLLVDIHLLESRIHYALRNLPKSKAALTAARTNANAIYVPPSVQCQIDAQSGILHADEKDYKTAYSYFFEAFEQLNSLDEKSSAVTALKYMLMCKIMCGQAEDVSTLISSKGGLQHQGEALDAMKAVSEAYKARSLKDLQNVLRGYSAQLGDDPIIAAHLGSLQDSLMEENLKRLIEPFSRVEIAHVADLIELPIAEVEMKLSQMILDRKFEGILDQGTGCLIVYDDPSAETMYKAALDVVQNVGKVVDSLTVKSSKIVA</sequence>
<dbReference type="GeneID" id="5000319"/>
<dbReference type="PANTHER" id="PTHR10678">
    <property type="entry name" value="26S PROTEASOME NON-ATPASE REGULATORY SUBUNIT 11/COP9 SIGNALOSOME COMPLEX SUBUNIT 2"/>
    <property type="match status" value="1"/>
</dbReference>
<protein>
    <recommendedName>
        <fullName evidence="3">PCI domain-containing protein</fullName>
    </recommendedName>
</protein>
<dbReference type="Pfam" id="PF18055">
    <property type="entry name" value="RPN6_N"/>
    <property type="match status" value="1"/>
</dbReference>
<dbReference type="RefSeq" id="XP_001416082.1">
    <property type="nucleotide sequence ID" value="XM_001416045.1"/>
</dbReference>
<dbReference type="FunFam" id="1.25.40.570:FF:000007">
    <property type="entry name" value="26S proteasome non-ATPase regulatory subunit 11"/>
    <property type="match status" value="1"/>
</dbReference>
<dbReference type="eggNOG" id="KOG1463">
    <property type="taxonomic scope" value="Eukaryota"/>
</dbReference>
<dbReference type="SUPFAM" id="SSF46785">
    <property type="entry name" value="Winged helix' DNA-binding domain"/>
    <property type="match status" value="1"/>
</dbReference>
<reference evidence="4 5" key="1">
    <citation type="journal article" date="2007" name="Proc. Natl. Acad. Sci. U.S.A.">
        <title>The tiny eukaryote Ostreococcus provides genomic insights into the paradox of plankton speciation.</title>
        <authorList>
            <person name="Palenik B."/>
            <person name="Grimwood J."/>
            <person name="Aerts A."/>
            <person name="Rouze P."/>
            <person name="Salamov A."/>
            <person name="Putnam N."/>
            <person name="Dupont C."/>
            <person name="Jorgensen R."/>
            <person name="Derelle E."/>
            <person name="Rombauts S."/>
            <person name="Zhou K."/>
            <person name="Otillar R."/>
            <person name="Merchant S.S."/>
            <person name="Podell S."/>
            <person name="Gaasterland T."/>
            <person name="Napoli C."/>
            <person name="Gendler K."/>
            <person name="Manuell A."/>
            <person name="Tai V."/>
            <person name="Vallon O."/>
            <person name="Piganeau G."/>
            <person name="Jancek S."/>
            <person name="Heijde M."/>
            <person name="Jabbari K."/>
            <person name="Bowler C."/>
            <person name="Lohr M."/>
            <person name="Robbens S."/>
            <person name="Werner G."/>
            <person name="Dubchak I."/>
            <person name="Pazour G.J."/>
            <person name="Ren Q."/>
            <person name="Paulsen I."/>
            <person name="Delwiche C."/>
            <person name="Schmutz J."/>
            <person name="Rokhsar D."/>
            <person name="Van de Peer Y."/>
            <person name="Moreau H."/>
            <person name="Grigoriev I.V."/>
        </authorList>
    </citation>
    <scope>NUCLEOTIDE SEQUENCE [LARGE SCALE GENOMIC DNA]</scope>
    <source>
        <strain evidence="4 5">CCE9901</strain>
    </source>
</reference>
<dbReference type="PROSITE" id="PS50250">
    <property type="entry name" value="PCI"/>
    <property type="match status" value="1"/>
</dbReference>
<comment type="similarity">
    <text evidence="1">Belongs to the proteasome subunit S9 family.</text>
</comment>
<dbReference type="STRING" id="436017.A4RTG4"/>
<dbReference type="GO" id="GO:0030163">
    <property type="term" value="P:protein catabolic process"/>
    <property type="evidence" value="ECO:0007669"/>
    <property type="project" value="UniProtKB-ARBA"/>
</dbReference>
<dbReference type="Gene3D" id="1.25.40.570">
    <property type="match status" value="1"/>
</dbReference>
<accession>A4RTG4</accession>
<evidence type="ECO:0000256" key="1">
    <source>
        <dbReference type="ARBA" id="ARBA00007454"/>
    </source>
</evidence>
<evidence type="ECO:0000313" key="5">
    <source>
        <dbReference type="Proteomes" id="UP000001568"/>
    </source>
</evidence>
<gene>
    <name evidence="4" type="ORF">OSTLU_36468</name>
</gene>
<name>A4RTG4_OSTLU</name>
<proteinExistence type="inferred from homology"/>
<dbReference type="OrthoDB" id="1418352at2759"/>
<evidence type="ECO:0000259" key="3">
    <source>
        <dbReference type="PROSITE" id="PS50250"/>
    </source>
</evidence>